<dbReference type="Gene3D" id="1.10.10.10">
    <property type="entry name" value="Winged helix-like DNA-binding domain superfamily/Winged helix DNA-binding domain"/>
    <property type="match status" value="1"/>
</dbReference>
<organism evidence="8 9">
    <name type="scientific">Actinophytocola xinjiangensis</name>
    <dbReference type="NCBI Taxonomy" id="485602"/>
    <lineage>
        <taxon>Bacteria</taxon>
        <taxon>Bacillati</taxon>
        <taxon>Actinomycetota</taxon>
        <taxon>Actinomycetes</taxon>
        <taxon>Pseudonocardiales</taxon>
        <taxon>Pseudonocardiaceae</taxon>
    </lineage>
</organism>
<evidence type="ECO:0000256" key="1">
    <source>
        <dbReference type="ARBA" id="ARBA00005820"/>
    </source>
</evidence>
<dbReference type="EMBL" id="MSIF01000013">
    <property type="protein sequence ID" value="OLF08068.1"/>
    <property type="molecule type" value="Genomic_DNA"/>
</dbReference>
<dbReference type="GO" id="GO:0043531">
    <property type="term" value="F:ADP binding"/>
    <property type="evidence" value="ECO:0007669"/>
    <property type="project" value="InterPro"/>
</dbReference>
<dbReference type="InterPro" id="IPR036388">
    <property type="entry name" value="WH-like_DNA-bd_sf"/>
</dbReference>
<dbReference type="Gene3D" id="3.40.50.300">
    <property type="entry name" value="P-loop containing nucleotide triphosphate hydrolases"/>
    <property type="match status" value="1"/>
</dbReference>
<dbReference type="SMART" id="SM01043">
    <property type="entry name" value="BTAD"/>
    <property type="match status" value="1"/>
</dbReference>
<dbReference type="InterPro" id="IPR016032">
    <property type="entry name" value="Sig_transdc_resp-reg_C-effctor"/>
</dbReference>
<dbReference type="PANTHER" id="PTHR35807">
    <property type="entry name" value="TRANSCRIPTIONAL REGULATOR REDD-RELATED"/>
    <property type="match status" value="1"/>
</dbReference>
<evidence type="ECO:0000256" key="4">
    <source>
        <dbReference type="ARBA" id="ARBA00023163"/>
    </source>
</evidence>
<dbReference type="Gene3D" id="1.25.40.10">
    <property type="entry name" value="Tetratricopeptide repeat domain"/>
    <property type="match status" value="3"/>
</dbReference>
<dbReference type="Pfam" id="PF03704">
    <property type="entry name" value="BTAD"/>
    <property type="match status" value="1"/>
</dbReference>
<feature type="domain" description="OmpR/PhoB-type" evidence="6">
    <location>
        <begin position="15"/>
        <end position="88"/>
    </location>
</feature>
<keyword evidence="2" id="KW-0805">Transcription regulation</keyword>
<sequence length="993" mass="108515">MEFQILGALRLRATGPAVEPAGHLQRVMLAVLLARANEPVAVDVLVDAMWSGRPDPRSGQRLQVHVHKLRRVLDDPARLSFGPSGYRLEVRPGELDLARFTDLVERGAAEDEPSRRADLLREALDLWHGQPFDGLDTPVLADETQRLVERRLTALELLHEAELTAGRHASIVPELAGLVREHPLRERFTWLLMSALYRDGRQAEALDAYRSTRDTLVEELGLDPGPELRALESRILSGEPDTPAPPAAPAPAVAPVPAQLPANVTGFVGRQAELSQLDDLLGDTDTTTGADAPPVVVVAGTAGVGKTTLAVLWSHRRRDRFPDGQLYVDLRGYGPAEPAAPEDVLAGFLRALGLDGSAVPGELDERSARFRTLVDGRRMVMVLDNARTVEQVRPLLPGSATVTVLVTSRDALAGLVARDGAQRLGLGRLPRAESVDLLNRLVGENDRSQVDELVRLCARLPLALRVAGELVRSRRGDGMASLVAELVDEQHRLDVFDSDDDPHTAVRAVFSWSYQNLTDVTARLFRLCGAHPGRDVDAYALAAMAGTDPRTARRGLAALARAHLIEQTHDGRFRMHDLLRTYAAELAAADTDDADAGIDRLRAYYLHTATLATDQVSPHLGAPHLIEPGTVAAPTFTGYDDALHWLDTEISNVVATADPAVAGHVTALSYALWHYLDVRGHFDEAIALNTMALRAARETGDRRAEANALRHLGSAYFRLMRTEESIAHSEQAMLLYRELGDASGEGAALNNTAAALFDVNRFREVVPLCERAVELLRRDGVRSRLASGLSNLGSVYRTVGDYAAAARYLHEAVELSDEDEDRHRLIYPLHELAFLANDTGQPLEAIEYAQRALDLAHQTGNRTIEGEATYNLGRIHRQLGEHDLAVRCQHDALRVAEVTDDQILRLQVLVVLGQLHLDVGETDAALERHREALAIPIDRPLEKAQAEEGIGDVHAALGEHDRAAVHWRRALTTYLDLGVPGAENVRPKLSALS</sequence>
<dbReference type="CDD" id="cd15831">
    <property type="entry name" value="BTAD"/>
    <property type="match status" value="1"/>
</dbReference>
<keyword evidence="5" id="KW-0802">TPR repeat</keyword>
<comment type="caution">
    <text evidence="8">The sequence shown here is derived from an EMBL/GenBank/DDBJ whole genome shotgun (WGS) entry which is preliminary data.</text>
</comment>
<dbReference type="PROSITE" id="PS50005">
    <property type="entry name" value="TPR"/>
    <property type="match status" value="1"/>
</dbReference>
<feature type="repeat" description="TPR" evidence="5">
    <location>
        <begin position="786"/>
        <end position="819"/>
    </location>
</feature>
<keyword evidence="9" id="KW-1185">Reference proteome</keyword>
<dbReference type="RefSeq" id="WP_075135371.1">
    <property type="nucleotide sequence ID" value="NZ_MSIF01000013.1"/>
</dbReference>
<accession>A0A7Z0WLZ7</accession>
<evidence type="ECO:0000259" key="6">
    <source>
        <dbReference type="SMART" id="SM00862"/>
    </source>
</evidence>
<dbReference type="Pfam" id="PF17874">
    <property type="entry name" value="TPR_MalT"/>
    <property type="match status" value="1"/>
</dbReference>
<evidence type="ECO:0000313" key="8">
    <source>
        <dbReference type="EMBL" id="OLF08068.1"/>
    </source>
</evidence>
<dbReference type="SUPFAM" id="SSF52540">
    <property type="entry name" value="P-loop containing nucleoside triphosphate hydrolases"/>
    <property type="match status" value="1"/>
</dbReference>
<dbReference type="InterPro" id="IPR001867">
    <property type="entry name" value="OmpR/PhoB-type_DNA-bd"/>
</dbReference>
<evidence type="ECO:0000256" key="3">
    <source>
        <dbReference type="ARBA" id="ARBA00023125"/>
    </source>
</evidence>
<protein>
    <recommendedName>
        <fullName evidence="10">DNA-binding SARP family transcriptional activator</fullName>
    </recommendedName>
</protein>
<dbReference type="GO" id="GO:0006355">
    <property type="term" value="P:regulation of DNA-templated transcription"/>
    <property type="evidence" value="ECO:0007669"/>
    <property type="project" value="InterPro"/>
</dbReference>
<keyword evidence="3" id="KW-0238">DNA-binding</keyword>
<dbReference type="InterPro" id="IPR019734">
    <property type="entry name" value="TPR_rpt"/>
</dbReference>
<gene>
    <name evidence="8" type="ORF">BLA60_24685</name>
</gene>
<name>A0A7Z0WLZ7_9PSEU</name>
<dbReference type="GO" id="GO:0003677">
    <property type="term" value="F:DNA binding"/>
    <property type="evidence" value="ECO:0007669"/>
    <property type="project" value="UniProtKB-KW"/>
</dbReference>
<dbReference type="SMART" id="SM00028">
    <property type="entry name" value="TPR"/>
    <property type="match status" value="7"/>
</dbReference>
<comment type="similarity">
    <text evidence="1">Belongs to the AfsR/DnrI/RedD regulatory family.</text>
</comment>
<dbReference type="InterPro" id="IPR011990">
    <property type="entry name" value="TPR-like_helical_dom_sf"/>
</dbReference>
<dbReference type="SUPFAM" id="SSF46894">
    <property type="entry name" value="C-terminal effector domain of the bipartite response regulators"/>
    <property type="match status" value="1"/>
</dbReference>
<dbReference type="Proteomes" id="UP000185696">
    <property type="component" value="Unassembled WGS sequence"/>
</dbReference>
<feature type="domain" description="Bacterial transcriptional activator" evidence="7">
    <location>
        <begin position="95"/>
        <end position="236"/>
    </location>
</feature>
<dbReference type="GO" id="GO:0000160">
    <property type="term" value="P:phosphorelay signal transduction system"/>
    <property type="evidence" value="ECO:0007669"/>
    <property type="project" value="InterPro"/>
</dbReference>
<dbReference type="SMART" id="SM00862">
    <property type="entry name" value="Trans_reg_C"/>
    <property type="match status" value="1"/>
</dbReference>
<proteinExistence type="inferred from homology"/>
<dbReference type="SUPFAM" id="SSF48452">
    <property type="entry name" value="TPR-like"/>
    <property type="match status" value="3"/>
</dbReference>
<dbReference type="PANTHER" id="PTHR35807:SF1">
    <property type="entry name" value="TRANSCRIPTIONAL REGULATOR REDD"/>
    <property type="match status" value="1"/>
</dbReference>
<dbReference type="InterPro" id="IPR027417">
    <property type="entry name" value="P-loop_NTPase"/>
</dbReference>
<evidence type="ECO:0008006" key="10">
    <source>
        <dbReference type="Google" id="ProtNLM"/>
    </source>
</evidence>
<reference evidence="8 9" key="1">
    <citation type="submission" date="2016-12" db="EMBL/GenBank/DDBJ databases">
        <title>The draft genome sequence of Actinophytocola xinjiangensis.</title>
        <authorList>
            <person name="Wang W."/>
            <person name="Yuan L."/>
        </authorList>
    </citation>
    <scope>NUCLEOTIDE SEQUENCE [LARGE SCALE GENOMIC DNA]</scope>
    <source>
        <strain evidence="8 9">CGMCC 4.4663</strain>
    </source>
</reference>
<evidence type="ECO:0000259" key="7">
    <source>
        <dbReference type="SMART" id="SM01043"/>
    </source>
</evidence>
<dbReference type="OrthoDB" id="4507225at2"/>
<keyword evidence="4" id="KW-0804">Transcription</keyword>
<dbReference type="AlphaFoldDB" id="A0A7Z0WLZ7"/>
<evidence type="ECO:0000256" key="2">
    <source>
        <dbReference type="ARBA" id="ARBA00023015"/>
    </source>
</evidence>
<dbReference type="InterPro" id="IPR005158">
    <property type="entry name" value="BTAD"/>
</dbReference>
<evidence type="ECO:0000313" key="9">
    <source>
        <dbReference type="Proteomes" id="UP000185696"/>
    </source>
</evidence>
<evidence type="ECO:0000256" key="5">
    <source>
        <dbReference type="PROSITE-ProRule" id="PRU00339"/>
    </source>
</evidence>
<dbReference type="PRINTS" id="PR00364">
    <property type="entry name" value="DISEASERSIST"/>
</dbReference>
<dbReference type="InterPro" id="IPR041617">
    <property type="entry name" value="TPR_MalT"/>
</dbReference>
<dbReference type="InterPro" id="IPR051677">
    <property type="entry name" value="AfsR-DnrI-RedD_regulator"/>
</dbReference>